<comment type="caution">
    <text evidence="1">The sequence shown here is derived from an EMBL/GenBank/DDBJ whole genome shotgun (WGS) entry which is preliminary data.</text>
</comment>
<evidence type="ECO:0000313" key="2">
    <source>
        <dbReference type="Proteomes" id="UP000740883"/>
    </source>
</evidence>
<reference evidence="1 2" key="1">
    <citation type="journal article" date="2020" name="Genome Biol. Evol.">
        <title>Comparative genomics of strictly vertically transmitted, feminizing microsporidia endosymbionts of amphipod crustaceans.</title>
        <authorList>
            <person name="Cormier A."/>
            <person name="Chebbi M.A."/>
            <person name="Giraud I."/>
            <person name="Wattier R."/>
            <person name="Teixeira M."/>
            <person name="Gilbert C."/>
            <person name="Rigaud T."/>
            <person name="Cordaux R."/>
        </authorList>
    </citation>
    <scope>NUCLEOTIDE SEQUENCE [LARGE SCALE GENOMIC DNA]</scope>
    <source>
        <strain evidence="1 2">Ou3-Ou53</strain>
    </source>
</reference>
<sequence>MLEIDEILREITNTEKETIFKLLGVCKSCNDESTEIKDIFNIVISTNRGSFSSAFYTMIGWLVKDHSKTKRFPEEIVHIFFLHFGKNIEKYARIFISEKLLQVNPIDSLKRILFGSDYLYEVIEKSKMFFLESFEEFISLLEVNKKKRPSIHFKKKFTNISNEKIREAMIKTAKKTMITNTPIPFYVINNYVNFEKTRRIIEKK</sequence>
<accession>A0A9P6GYI7</accession>
<organism evidence="1 2">
    <name type="scientific">Nosema granulosis</name>
    <dbReference type="NCBI Taxonomy" id="83296"/>
    <lineage>
        <taxon>Eukaryota</taxon>
        <taxon>Fungi</taxon>
        <taxon>Fungi incertae sedis</taxon>
        <taxon>Microsporidia</taxon>
        <taxon>Nosematidae</taxon>
        <taxon>Nosema</taxon>
    </lineage>
</organism>
<dbReference type="EMBL" id="SBJO01000123">
    <property type="protein sequence ID" value="KAF9762887.1"/>
    <property type="molecule type" value="Genomic_DNA"/>
</dbReference>
<dbReference type="Proteomes" id="UP000740883">
    <property type="component" value="Unassembled WGS sequence"/>
</dbReference>
<proteinExistence type="predicted"/>
<gene>
    <name evidence="1" type="ORF">NGRA_1684</name>
</gene>
<protein>
    <submittedName>
        <fullName evidence="1">Uncharacterized protein</fullName>
    </submittedName>
</protein>
<name>A0A9P6GYI7_9MICR</name>
<evidence type="ECO:0000313" key="1">
    <source>
        <dbReference type="EMBL" id="KAF9762887.1"/>
    </source>
</evidence>
<keyword evidence="2" id="KW-1185">Reference proteome</keyword>
<dbReference type="AlphaFoldDB" id="A0A9P6GYI7"/>